<dbReference type="InterPro" id="IPR050809">
    <property type="entry name" value="UgpAE/MalFG_permease"/>
</dbReference>
<evidence type="ECO:0000256" key="1">
    <source>
        <dbReference type="ARBA" id="ARBA00004651"/>
    </source>
</evidence>
<dbReference type="PROSITE" id="PS50928">
    <property type="entry name" value="ABC_TM1"/>
    <property type="match status" value="1"/>
</dbReference>
<proteinExistence type="inferred from homology"/>
<dbReference type="GO" id="GO:0005886">
    <property type="term" value="C:plasma membrane"/>
    <property type="evidence" value="ECO:0007669"/>
    <property type="project" value="UniProtKB-SubCell"/>
</dbReference>
<dbReference type="PANTHER" id="PTHR43227">
    <property type="entry name" value="BLL4140 PROTEIN"/>
    <property type="match status" value="1"/>
</dbReference>
<feature type="transmembrane region" description="Helical" evidence="7">
    <location>
        <begin position="265"/>
        <end position="286"/>
    </location>
</feature>
<keyword evidence="6 7" id="KW-0472">Membrane</keyword>
<feature type="transmembrane region" description="Helical" evidence="7">
    <location>
        <begin position="205"/>
        <end position="223"/>
    </location>
</feature>
<protein>
    <submittedName>
        <fullName evidence="9">Carbohydrate ABC transporter membrane protein 1 (CUT1 family)</fullName>
    </submittedName>
</protein>
<dbReference type="EMBL" id="VIVK01000001">
    <property type="protein sequence ID" value="TWD84517.1"/>
    <property type="molecule type" value="Genomic_DNA"/>
</dbReference>
<dbReference type="AlphaFoldDB" id="A0A561C0E4"/>
<feature type="transmembrane region" description="Helical" evidence="7">
    <location>
        <begin position="7"/>
        <end position="27"/>
    </location>
</feature>
<feature type="transmembrane region" description="Helical" evidence="7">
    <location>
        <begin position="172"/>
        <end position="193"/>
    </location>
</feature>
<keyword evidence="3" id="KW-1003">Cell membrane</keyword>
<evidence type="ECO:0000256" key="6">
    <source>
        <dbReference type="ARBA" id="ARBA00023136"/>
    </source>
</evidence>
<gene>
    <name evidence="9" type="ORF">FB561_5709</name>
</gene>
<evidence type="ECO:0000256" key="2">
    <source>
        <dbReference type="ARBA" id="ARBA00022448"/>
    </source>
</evidence>
<keyword evidence="10" id="KW-1185">Reference proteome</keyword>
<feature type="domain" description="ABC transmembrane type-1" evidence="8">
    <location>
        <begin position="71"/>
        <end position="286"/>
    </location>
</feature>
<feature type="transmembrane region" description="Helical" evidence="7">
    <location>
        <begin position="75"/>
        <end position="96"/>
    </location>
</feature>
<keyword evidence="5 7" id="KW-1133">Transmembrane helix</keyword>
<dbReference type="SUPFAM" id="SSF161098">
    <property type="entry name" value="MetI-like"/>
    <property type="match status" value="1"/>
</dbReference>
<comment type="caution">
    <text evidence="9">The sequence shown here is derived from an EMBL/GenBank/DDBJ whole genome shotgun (WGS) entry which is preliminary data.</text>
</comment>
<name>A0A561C0E4_9ACTN</name>
<sequence length="298" mass="34124">MTRARRYWALYLMLLPAMAYLAVYKYAPMYGIIVAFKDYSLGEGIVASPWIHPWYGHFSELFGSPYFGQLLRNTFLLSIYKIVWGTTLPLVLALILNECRLTWMRRWVQTLSYMPHFLSWVIIFGITGAFLSESSGLVNRWLEQLTGHSVGFLTSTDWFRSVLVGTEVWKDMGWGAIIYLAAMVGIDPSRYEVARVDGASRLRQIWHITLPGIRNVIILLLVLRLGHVLEAGFEQVYIFYNLQVYPVADILDTWVFRTGLENLNFSLAAAAGLFKSIIGLVLILAANRIAKRWDGQLW</sequence>
<evidence type="ECO:0000259" key="8">
    <source>
        <dbReference type="PROSITE" id="PS50928"/>
    </source>
</evidence>
<reference evidence="9 10" key="1">
    <citation type="submission" date="2019-06" db="EMBL/GenBank/DDBJ databases">
        <title>Sequencing the genomes of 1000 actinobacteria strains.</title>
        <authorList>
            <person name="Klenk H.-P."/>
        </authorList>
    </citation>
    <scope>NUCLEOTIDE SEQUENCE [LARGE SCALE GENOMIC DNA]</scope>
    <source>
        <strain evidence="9 10">DSM 24683</strain>
    </source>
</reference>
<keyword evidence="4 7" id="KW-0812">Transmembrane</keyword>
<dbReference type="CDD" id="cd06261">
    <property type="entry name" value="TM_PBP2"/>
    <property type="match status" value="1"/>
</dbReference>
<feature type="transmembrane region" description="Helical" evidence="7">
    <location>
        <begin position="117"/>
        <end position="138"/>
    </location>
</feature>
<dbReference type="InterPro" id="IPR000515">
    <property type="entry name" value="MetI-like"/>
</dbReference>
<evidence type="ECO:0000256" key="7">
    <source>
        <dbReference type="RuleBase" id="RU363032"/>
    </source>
</evidence>
<dbReference type="Gene3D" id="1.10.3720.10">
    <property type="entry name" value="MetI-like"/>
    <property type="match status" value="1"/>
</dbReference>
<evidence type="ECO:0000313" key="9">
    <source>
        <dbReference type="EMBL" id="TWD84517.1"/>
    </source>
</evidence>
<dbReference type="InterPro" id="IPR035906">
    <property type="entry name" value="MetI-like_sf"/>
</dbReference>
<accession>A0A561C0E4</accession>
<comment type="similarity">
    <text evidence="7">Belongs to the binding-protein-dependent transport system permease family.</text>
</comment>
<keyword evidence="2 7" id="KW-0813">Transport</keyword>
<evidence type="ECO:0000256" key="5">
    <source>
        <dbReference type="ARBA" id="ARBA00022989"/>
    </source>
</evidence>
<dbReference type="Proteomes" id="UP000318380">
    <property type="component" value="Unassembled WGS sequence"/>
</dbReference>
<dbReference type="PANTHER" id="PTHR43227:SF11">
    <property type="entry name" value="BLL4140 PROTEIN"/>
    <property type="match status" value="1"/>
</dbReference>
<evidence type="ECO:0000256" key="3">
    <source>
        <dbReference type="ARBA" id="ARBA00022475"/>
    </source>
</evidence>
<dbReference type="Pfam" id="PF00528">
    <property type="entry name" value="BPD_transp_1"/>
    <property type="match status" value="1"/>
</dbReference>
<organism evidence="9 10">
    <name type="scientific">Kribbella amoyensis</name>
    <dbReference type="NCBI Taxonomy" id="996641"/>
    <lineage>
        <taxon>Bacteria</taxon>
        <taxon>Bacillati</taxon>
        <taxon>Actinomycetota</taxon>
        <taxon>Actinomycetes</taxon>
        <taxon>Propionibacteriales</taxon>
        <taxon>Kribbellaceae</taxon>
        <taxon>Kribbella</taxon>
    </lineage>
</organism>
<comment type="subcellular location">
    <subcellularLocation>
        <location evidence="1 7">Cell membrane</location>
        <topology evidence="1 7">Multi-pass membrane protein</topology>
    </subcellularLocation>
</comment>
<dbReference type="GO" id="GO:0055085">
    <property type="term" value="P:transmembrane transport"/>
    <property type="evidence" value="ECO:0007669"/>
    <property type="project" value="InterPro"/>
</dbReference>
<evidence type="ECO:0000256" key="4">
    <source>
        <dbReference type="ARBA" id="ARBA00022692"/>
    </source>
</evidence>
<evidence type="ECO:0000313" key="10">
    <source>
        <dbReference type="Proteomes" id="UP000318380"/>
    </source>
</evidence>